<feature type="compositionally biased region" description="Low complexity" evidence="1">
    <location>
        <begin position="1"/>
        <end position="11"/>
    </location>
</feature>
<organism evidence="2 3">
    <name type="scientific">Musa balbisiana</name>
    <name type="common">Banana</name>
    <dbReference type="NCBI Taxonomy" id="52838"/>
    <lineage>
        <taxon>Eukaryota</taxon>
        <taxon>Viridiplantae</taxon>
        <taxon>Streptophyta</taxon>
        <taxon>Embryophyta</taxon>
        <taxon>Tracheophyta</taxon>
        <taxon>Spermatophyta</taxon>
        <taxon>Magnoliopsida</taxon>
        <taxon>Liliopsida</taxon>
        <taxon>Zingiberales</taxon>
        <taxon>Musaceae</taxon>
        <taxon>Musa</taxon>
    </lineage>
</organism>
<gene>
    <name evidence="2" type="ORF">C4D60_Mb10t02490</name>
</gene>
<dbReference type="Proteomes" id="UP000317650">
    <property type="component" value="Chromosome 10"/>
</dbReference>
<comment type="caution">
    <text evidence="2">The sequence shown here is derived from an EMBL/GenBank/DDBJ whole genome shotgun (WGS) entry which is preliminary data.</text>
</comment>
<accession>A0A4V6T464</accession>
<protein>
    <submittedName>
        <fullName evidence="2">Uncharacterized protein</fullName>
    </submittedName>
</protein>
<dbReference type="Gene3D" id="3.40.50.1820">
    <property type="entry name" value="alpha/beta hydrolase"/>
    <property type="match status" value="1"/>
</dbReference>
<feature type="region of interest" description="Disordered" evidence="1">
    <location>
        <begin position="1"/>
        <end position="22"/>
    </location>
</feature>
<dbReference type="AlphaFoldDB" id="A0A4V6T464"/>
<name>A0A4V6T464_MUSBA</name>
<evidence type="ECO:0000313" key="2">
    <source>
        <dbReference type="EMBL" id="THU52296.1"/>
    </source>
</evidence>
<reference evidence="2 3" key="1">
    <citation type="journal article" date="2019" name="Nat. Plants">
        <title>Genome sequencing of Musa balbisiana reveals subgenome evolution and function divergence in polyploid bananas.</title>
        <authorList>
            <person name="Yao X."/>
        </authorList>
    </citation>
    <scope>NUCLEOTIDE SEQUENCE [LARGE SCALE GENOMIC DNA]</scope>
    <source>
        <strain evidence="3">cv. DH-PKW</strain>
        <tissue evidence="2">Leaves</tissue>
    </source>
</reference>
<sequence length="59" mass="6819">MLIQHRIQQGRGRAEGGGQLKRRQQPVLLHRGVLTANNDFDVWIANTRGTWWSRRHASS</sequence>
<evidence type="ECO:0000313" key="3">
    <source>
        <dbReference type="Proteomes" id="UP000317650"/>
    </source>
</evidence>
<evidence type="ECO:0000256" key="1">
    <source>
        <dbReference type="SAM" id="MobiDB-lite"/>
    </source>
</evidence>
<keyword evidence="3" id="KW-1185">Reference proteome</keyword>
<dbReference type="EMBL" id="PYDT01000008">
    <property type="protein sequence ID" value="THU52296.1"/>
    <property type="molecule type" value="Genomic_DNA"/>
</dbReference>
<proteinExistence type="predicted"/>
<dbReference type="InterPro" id="IPR029058">
    <property type="entry name" value="AB_hydrolase_fold"/>
</dbReference>